<dbReference type="AlphaFoldDB" id="A0AAD3Y2D1"/>
<dbReference type="PROSITE" id="PS50968">
    <property type="entry name" value="BIOTINYL_LIPOYL"/>
    <property type="match status" value="1"/>
</dbReference>
<organism evidence="5 6">
    <name type="scientific">Nepenthes gracilis</name>
    <name type="common">Slender pitcher plant</name>
    <dbReference type="NCBI Taxonomy" id="150966"/>
    <lineage>
        <taxon>Eukaryota</taxon>
        <taxon>Viridiplantae</taxon>
        <taxon>Streptophyta</taxon>
        <taxon>Embryophyta</taxon>
        <taxon>Tracheophyta</taxon>
        <taxon>Spermatophyta</taxon>
        <taxon>Magnoliopsida</taxon>
        <taxon>eudicotyledons</taxon>
        <taxon>Gunneridae</taxon>
        <taxon>Pentapetalae</taxon>
        <taxon>Caryophyllales</taxon>
        <taxon>Nepenthaceae</taxon>
        <taxon>Nepenthes</taxon>
    </lineage>
</organism>
<dbReference type="EMBL" id="BSYO01000032">
    <property type="protein sequence ID" value="GMH26877.1"/>
    <property type="molecule type" value="Genomic_DNA"/>
</dbReference>
<evidence type="ECO:0000313" key="6">
    <source>
        <dbReference type="Proteomes" id="UP001279734"/>
    </source>
</evidence>
<dbReference type="Pfam" id="PF00364">
    <property type="entry name" value="Biotin_lipoyl"/>
    <property type="match status" value="1"/>
</dbReference>
<keyword evidence="3" id="KW-0809">Transit peptide</keyword>
<dbReference type="PROSITE" id="PS00189">
    <property type="entry name" value="LIPOYL"/>
    <property type="match status" value="1"/>
</dbReference>
<dbReference type="InterPro" id="IPR011053">
    <property type="entry name" value="Single_hybrid_motif"/>
</dbReference>
<dbReference type="CDD" id="cd06849">
    <property type="entry name" value="lipoyl_domain"/>
    <property type="match status" value="1"/>
</dbReference>
<dbReference type="InterPro" id="IPR050537">
    <property type="entry name" value="2-oxoacid_dehydrogenase"/>
</dbReference>
<dbReference type="Gene3D" id="2.40.50.100">
    <property type="match status" value="1"/>
</dbReference>
<feature type="domain" description="Lipoyl-binding" evidence="4">
    <location>
        <begin position="1"/>
        <end position="69"/>
    </location>
</feature>
<proteinExistence type="inferred from homology"/>
<dbReference type="PANTHER" id="PTHR43416">
    <property type="entry name" value="DIHYDROLIPOYLLYSINE-RESIDUE SUCCINYLTRANSFERASE COMPONENT OF 2-OXOGLUTARATE DEHYDROGENASE COMPLEX, MITOCHONDRIAL-RELATED"/>
    <property type="match status" value="1"/>
</dbReference>
<evidence type="ECO:0000256" key="3">
    <source>
        <dbReference type="ARBA" id="ARBA00022946"/>
    </source>
</evidence>
<comment type="caution">
    <text evidence="5">The sequence shown here is derived from an EMBL/GenBank/DDBJ whole genome shotgun (WGS) entry which is preliminary data.</text>
</comment>
<dbReference type="Proteomes" id="UP001279734">
    <property type="component" value="Unassembled WGS sequence"/>
</dbReference>
<comment type="similarity">
    <text evidence="1">Belongs to the 2-oxoacid dehydrogenase family.</text>
</comment>
<keyword evidence="2" id="KW-0450">Lipoyl</keyword>
<reference evidence="5" key="1">
    <citation type="submission" date="2023-05" db="EMBL/GenBank/DDBJ databases">
        <title>Nepenthes gracilis genome sequencing.</title>
        <authorList>
            <person name="Fukushima K."/>
        </authorList>
    </citation>
    <scope>NUCLEOTIDE SEQUENCE</scope>
    <source>
        <strain evidence="5">SING2019-196</strain>
    </source>
</reference>
<name>A0AAD3Y2D1_NEPGR</name>
<evidence type="ECO:0000256" key="2">
    <source>
        <dbReference type="ARBA" id="ARBA00022823"/>
    </source>
</evidence>
<evidence type="ECO:0000313" key="5">
    <source>
        <dbReference type="EMBL" id="GMH26877.1"/>
    </source>
</evidence>
<dbReference type="SUPFAM" id="SSF51230">
    <property type="entry name" value="Single hybrid motif"/>
    <property type="match status" value="1"/>
</dbReference>
<keyword evidence="6" id="KW-1185">Reference proteome</keyword>
<dbReference type="GO" id="GO:0004149">
    <property type="term" value="F:dihydrolipoyllysine-residue succinyltransferase activity"/>
    <property type="evidence" value="ECO:0007669"/>
    <property type="project" value="TreeGrafter"/>
</dbReference>
<dbReference type="InterPro" id="IPR000089">
    <property type="entry name" value="Biotin_lipoyl"/>
</dbReference>
<evidence type="ECO:0000259" key="4">
    <source>
        <dbReference type="PROSITE" id="PS50968"/>
    </source>
</evidence>
<dbReference type="PANTHER" id="PTHR43416:SF5">
    <property type="entry name" value="DIHYDROLIPOYLLYSINE-RESIDUE SUCCINYLTRANSFERASE COMPONENT OF 2-OXOGLUTARATE DEHYDROGENASE COMPLEX, MITOCHONDRIAL"/>
    <property type="match status" value="1"/>
</dbReference>
<gene>
    <name evidence="5" type="ORF">Nepgr_028720</name>
</gene>
<dbReference type="GO" id="GO:0005739">
    <property type="term" value="C:mitochondrion"/>
    <property type="evidence" value="ECO:0007669"/>
    <property type="project" value="TreeGrafter"/>
</dbReference>
<evidence type="ECO:0000256" key="1">
    <source>
        <dbReference type="ARBA" id="ARBA00007317"/>
    </source>
</evidence>
<protein>
    <recommendedName>
        <fullName evidence="4">Lipoyl-binding domain-containing protein</fullName>
    </recommendedName>
</protein>
<accession>A0AAD3Y2D1</accession>
<dbReference type="GO" id="GO:0006099">
    <property type="term" value="P:tricarboxylic acid cycle"/>
    <property type="evidence" value="ECO:0007669"/>
    <property type="project" value="TreeGrafter"/>
</dbReference>
<sequence>MGESITDGTIAKFLKQPGDRVEADEPIVQIETDKVSIDVVSPEAGVIQKPKKVILWNQVQRQQSFQNLKM</sequence>
<dbReference type="InterPro" id="IPR003016">
    <property type="entry name" value="2-oxoA_DH_lipoyl-BS"/>
</dbReference>